<gene>
    <name evidence="2" type="ORF">METZ01_LOCUS419265</name>
</gene>
<protein>
    <submittedName>
        <fullName evidence="2">Uncharacterized protein</fullName>
    </submittedName>
</protein>
<organism evidence="2">
    <name type="scientific">marine metagenome</name>
    <dbReference type="NCBI Taxonomy" id="408172"/>
    <lineage>
        <taxon>unclassified sequences</taxon>
        <taxon>metagenomes</taxon>
        <taxon>ecological metagenomes</taxon>
    </lineage>
</organism>
<dbReference type="AlphaFoldDB" id="A0A382X800"/>
<keyword evidence="1" id="KW-0812">Transmembrane</keyword>
<feature type="non-terminal residue" evidence="2">
    <location>
        <position position="1"/>
    </location>
</feature>
<name>A0A382X800_9ZZZZ</name>
<sequence length="272" mass="31471">TLALFALSGILPSVIILTYFHGTPGKDEWTKVEKVGIPINVLFIAGLLFFGDGLNMWQINTDNMISTPQKVLIHITSLDEYSDEYFNDASDSGLIVLTNTKLDSIRENVESLLLGVYYNEKFQFIIPRSSDEVQFSDKYPVLGYSSRWNSNVDKNYERYDSPNQIYYINLYQYKNIQPDLESIYFWACIDFPKMPDKGVNGTFLRHKNQNTKVIKPPKNIFEFLRGELSGWENIGNIIKIEDDVLYIKLNTSTIKNNMNLRVLTNYDFKYNG</sequence>
<evidence type="ECO:0000313" key="2">
    <source>
        <dbReference type="EMBL" id="SVD66411.1"/>
    </source>
</evidence>
<keyword evidence="1" id="KW-0472">Membrane</keyword>
<accession>A0A382X800</accession>
<feature type="transmembrane region" description="Helical" evidence="1">
    <location>
        <begin position="38"/>
        <end position="57"/>
    </location>
</feature>
<keyword evidence="1" id="KW-1133">Transmembrane helix</keyword>
<evidence type="ECO:0000256" key="1">
    <source>
        <dbReference type="SAM" id="Phobius"/>
    </source>
</evidence>
<dbReference type="EMBL" id="UINC01165167">
    <property type="protein sequence ID" value="SVD66411.1"/>
    <property type="molecule type" value="Genomic_DNA"/>
</dbReference>
<reference evidence="2" key="1">
    <citation type="submission" date="2018-05" db="EMBL/GenBank/DDBJ databases">
        <authorList>
            <person name="Lanie J.A."/>
            <person name="Ng W.-L."/>
            <person name="Kazmierczak K.M."/>
            <person name="Andrzejewski T.M."/>
            <person name="Davidsen T.M."/>
            <person name="Wayne K.J."/>
            <person name="Tettelin H."/>
            <person name="Glass J.I."/>
            <person name="Rusch D."/>
            <person name="Podicherti R."/>
            <person name="Tsui H.-C.T."/>
            <person name="Winkler M.E."/>
        </authorList>
    </citation>
    <scope>NUCLEOTIDE SEQUENCE</scope>
</reference>
<proteinExistence type="predicted"/>
<feature type="non-terminal residue" evidence="2">
    <location>
        <position position="272"/>
    </location>
</feature>